<keyword evidence="2" id="KW-0472">Membrane</keyword>
<gene>
    <name evidence="3" type="ORF">TCIL3000_0_45930</name>
</gene>
<dbReference type="AlphaFoldDB" id="F9W9K1"/>
<dbReference type="EMBL" id="CAEQ01001320">
    <property type="protein sequence ID" value="CCD13903.1"/>
    <property type="molecule type" value="Genomic_DNA"/>
</dbReference>
<feature type="transmembrane region" description="Helical" evidence="2">
    <location>
        <begin position="75"/>
        <end position="106"/>
    </location>
</feature>
<evidence type="ECO:0000313" key="4">
    <source>
        <dbReference type="Proteomes" id="UP000000702"/>
    </source>
</evidence>
<keyword evidence="2" id="KW-0812">Transmembrane</keyword>
<name>F9W9K1_TRYCI</name>
<evidence type="ECO:0000256" key="2">
    <source>
        <dbReference type="SAM" id="Phobius"/>
    </source>
</evidence>
<reference evidence="3 4" key="2">
    <citation type="journal article" date="2012" name="Proc. Natl. Acad. Sci. U.S.A.">
        <title>Antigenic diversity is generated by distinct evolutionary mechanisms in African trypanosome species.</title>
        <authorList>
            <person name="Jackson A.P."/>
            <person name="Berry A."/>
            <person name="Aslett M."/>
            <person name="Allison H.C."/>
            <person name="Burton P."/>
            <person name="Vavrova-Anderson J."/>
            <person name="Brown R."/>
            <person name="Browne H."/>
            <person name="Corton N."/>
            <person name="Hauser H."/>
            <person name="Gamble J."/>
            <person name="Gilderthorp R."/>
            <person name="Marcello L."/>
            <person name="McQuillan J."/>
            <person name="Otto T.D."/>
            <person name="Quail M.A."/>
            <person name="Sanders M.J."/>
            <person name="van Tonder A."/>
            <person name="Ginger M.L."/>
            <person name="Field M.C."/>
            <person name="Barry J.D."/>
            <person name="Hertz-Fowler C."/>
            <person name="Berriman M."/>
        </authorList>
    </citation>
    <scope>NUCLEOTIDE SEQUENCE [LARGE SCALE GENOMIC DNA]</scope>
    <source>
        <strain evidence="3 4">IL3000</strain>
    </source>
</reference>
<keyword evidence="4" id="KW-1185">Reference proteome</keyword>
<organism evidence="3 4">
    <name type="scientific">Trypanosoma congolense (strain IL3000)</name>
    <dbReference type="NCBI Taxonomy" id="1068625"/>
    <lineage>
        <taxon>Eukaryota</taxon>
        <taxon>Discoba</taxon>
        <taxon>Euglenozoa</taxon>
        <taxon>Kinetoplastea</taxon>
        <taxon>Metakinetoplastina</taxon>
        <taxon>Trypanosomatida</taxon>
        <taxon>Trypanosomatidae</taxon>
        <taxon>Trypanosoma</taxon>
        <taxon>Nannomonas</taxon>
    </lineage>
</organism>
<feature type="compositionally biased region" description="Basic and acidic residues" evidence="1">
    <location>
        <begin position="179"/>
        <end position="191"/>
    </location>
</feature>
<evidence type="ECO:0000313" key="3">
    <source>
        <dbReference type="EMBL" id="CCD13903.1"/>
    </source>
</evidence>
<dbReference type="Proteomes" id="UP000000702">
    <property type="component" value="Unassembled WGS sequence"/>
</dbReference>
<keyword evidence="2" id="KW-1133">Transmembrane helix</keyword>
<feature type="transmembrane region" description="Helical" evidence="2">
    <location>
        <begin position="118"/>
        <end position="138"/>
    </location>
</feature>
<dbReference type="VEuPathDB" id="TriTrypDB:TcIL3000_0_45930"/>
<sequence length="191" mass="21709">MTTRHRGHMATLVFCGKMSTLRHWTHVTLNCRMGVTAAQSGQRTDGAPIGYASVTWQPWQAICPVQYRSGGMNQLLLPCYATCNVCIYICVCVVCVTCACSLFALLQIPLKLLSRDPFYSFLLSKFLLFFTFPGIVLVSHNLRVSSLLVVSVRLFEWLVAFPPPIRIPTSHVRKRRREEKKMGKNEKQKQK</sequence>
<feature type="region of interest" description="Disordered" evidence="1">
    <location>
        <begin position="172"/>
        <end position="191"/>
    </location>
</feature>
<protein>
    <submittedName>
        <fullName evidence="3">WGS project CAEQ00000000 data, annotated contig 1871</fullName>
    </submittedName>
</protein>
<comment type="caution">
    <text evidence="3">The sequence shown here is derived from an EMBL/GenBank/DDBJ whole genome shotgun (WGS) entry which is preliminary data.</text>
</comment>
<evidence type="ECO:0000256" key="1">
    <source>
        <dbReference type="SAM" id="MobiDB-lite"/>
    </source>
</evidence>
<accession>F9W9K1</accession>
<reference evidence="4" key="1">
    <citation type="submission" date="2011-07" db="EMBL/GenBank/DDBJ databases">
        <title>Divergent evolution of antigenic variation in African trypanosomes.</title>
        <authorList>
            <person name="Jackson A.P."/>
            <person name="Berry A."/>
            <person name="Allison H.C."/>
            <person name="Burton P."/>
            <person name="Anderson J."/>
            <person name="Aslett M."/>
            <person name="Brown R."/>
            <person name="Corton N."/>
            <person name="Harris D."/>
            <person name="Hauser H."/>
            <person name="Gamble J."/>
            <person name="Gilderthorp R."/>
            <person name="McQuillan J."/>
            <person name="Quail M.A."/>
            <person name="Sanders M."/>
            <person name="Van Tonder A."/>
            <person name="Ginger M.L."/>
            <person name="Donelson J.E."/>
            <person name="Field M.C."/>
            <person name="Barry J.D."/>
            <person name="Berriman M."/>
            <person name="Hertz-Fowler C."/>
        </authorList>
    </citation>
    <scope>NUCLEOTIDE SEQUENCE [LARGE SCALE GENOMIC DNA]</scope>
    <source>
        <strain evidence="4">IL3000</strain>
    </source>
</reference>
<proteinExistence type="predicted"/>